<sequence length="565" mass="61890">MLTQLIVSLGLLLTVILLSVIVGREMKKIYANEKSITDLINPLDRLIYRFCKIDPTVQMNWKTYLKVLLSVQFIWFLWGFVILLLQGKLFLNPAGIDSMEWTLALNSTISFLTSTNLQHYSGETGASYFAQVGVFMLLQFLSAATSLCAGVAIVRGLAAQSIQGLGNFYSDFVKSSTRILLPLSIITATFFLFNGVPMTFDEPEKITSVEGREVVVSTGPAAAFLPIKELGSNGGGFFGTNCAHPFENPNFFTYIIHTIIVWLLPMSFIIFVGRYLNNKKFSRMLLGVMLMGFVVTCIPLICGEMSGNPKFSAMGIDSSPANMEGKEVRFGTYYSSFYSAVNMIIPAGTITGMHDSYMPLSSIGMFIGMQVDAFFGGLGTGWINMFIYLIIATFIGSLMVGRTPELFGRKISIKEVQVAVLVNLCALAIPLLFSAIAVHVYLYVPEAVEWLSNTGPHGFTTIVYEYVSSMAGNGSGFEGLADNTPFWNLTTSVTMLAGRFIPMIGAFLIIGYLSAKKAVAPSLGTLRVDSGIFGTLLFMVIMILTVMSMFIVFALGPVQEHLLMI</sequence>
<accession>A0A1S1J115</accession>
<dbReference type="Proteomes" id="UP000198319">
    <property type="component" value="Unassembled WGS sequence"/>
</dbReference>
<feature type="transmembrane region" description="Helical" evidence="9">
    <location>
        <begin position="179"/>
        <end position="200"/>
    </location>
</feature>
<keyword evidence="3 9" id="KW-0633">Potassium transport</keyword>
<keyword evidence="4 9" id="KW-0812">Transmembrane</keyword>
<dbReference type="EMBL" id="MUHG01000015">
    <property type="protein sequence ID" value="OXB20364.1"/>
    <property type="molecule type" value="Genomic_DNA"/>
</dbReference>
<evidence type="ECO:0000256" key="2">
    <source>
        <dbReference type="ARBA" id="ARBA00022475"/>
    </source>
</evidence>
<feature type="transmembrane region" description="Helical" evidence="9">
    <location>
        <begin position="284"/>
        <end position="301"/>
    </location>
</feature>
<dbReference type="HAMAP" id="MF_00275">
    <property type="entry name" value="KdpA"/>
    <property type="match status" value="1"/>
</dbReference>
<keyword evidence="7 9" id="KW-0406">Ion transport</keyword>
<comment type="subunit">
    <text evidence="9">The system is composed of three essential subunits: KdpA, KdpB and KdpC.</text>
</comment>
<protein>
    <recommendedName>
        <fullName evidence="9">Potassium-transporting ATPase potassium-binding subunit</fullName>
    </recommendedName>
    <alternativeName>
        <fullName evidence="9">ATP phosphohydrolase [potassium-transporting] A chain</fullName>
    </alternativeName>
    <alternativeName>
        <fullName evidence="9">Potassium-binding and translocating subunit A</fullName>
    </alternativeName>
    <alternativeName>
        <fullName evidence="9">Potassium-translocating ATPase A chain</fullName>
    </alternativeName>
</protein>
<dbReference type="PANTHER" id="PTHR30607:SF2">
    <property type="entry name" value="POTASSIUM-TRANSPORTING ATPASE POTASSIUM-BINDING SUBUNIT"/>
    <property type="match status" value="1"/>
</dbReference>
<reference evidence="10" key="2">
    <citation type="submission" date="2016-09" db="EMBL/GenBank/DDBJ databases">
        <authorList>
            <person name="Capua I."/>
            <person name="De Benedictis P."/>
            <person name="Joannis T."/>
            <person name="Lombin L.H."/>
            <person name="Cattoli G."/>
        </authorList>
    </citation>
    <scope>NUCLEOTIDE SEQUENCE [LARGE SCALE GENOMIC DNA]</scope>
    <source>
        <strain evidence="10">MSU</strain>
    </source>
</reference>
<dbReference type="Pfam" id="PF03814">
    <property type="entry name" value="KdpA"/>
    <property type="match status" value="1"/>
</dbReference>
<feature type="transmembrane region" description="Helical" evidence="9">
    <location>
        <begin position="420"/>
        <end position="444"/>
    </location>
</feature>
<feature type="transmembrane region" description="Helical" evidence="9">
    <location>
        <begin position="128"/>
        <end position="158"/>
    </location>
</feature>
<dbReference type="NCBIfam" id="TIGR00680">
    <property type="entry name" value="kdpA"/>
    <property type="match status" value="1"/>
</dbReference>
<keyword evidence="8 9" id="KW-0472">Membrane</keyword>
<comment type="similarity">
    <text evidence="9">Belongs to the KdpA family.</text>
</comment>
<dbReference type="GO" id="GO:0005886">
    <property type="term" value="C:plasma membrane"/>
    <property type="evidence" value="ECO:0007669"/>
    <property type="project" value="UniProtKB-SubCell"/>
</dbReference>
<dbReference type="OrthoDB" id="9763796at2"/>
<keyword evidence="5 9" id="KW-0630">Potassium</keyword>
<feature type="transmembrane region" description="Helical" evidence="9">
    <location>
        <begin position="496"/>
        <end position="515"/>
    </location>
</feature>
<dbReference type="RefSeq" id="WP_070908196.1">
    <property type="nucleotide sequence ID" value="NZ_MIKE01000025.1"/>
</dbReference>
<evidence type="ECO:0000313" key="12">
    <source>
        <dbReference type="Proteomes" id="UP000180252"/>
    </source>
</evidence>
<feature type="transmembrane region" description="Helical" evidence="9">
    <location>
        <begin position="381"/>
        <end position="400"/>
    </location>
</feature>
<keyword evidence="1 9" id="KW-0813">Transport</keyword>
<keyword evidence="2 9" id="KW-1003">Cell membrane</keyword>
<dbReference type="GO" id="GO:0030955">
    <property type="term" value="F:potassium ion binding"/>
    <property type="evidence" value="ECO:0007669"/>
    <property type="project" value="UniProtKB-UniRule"/>
</dbReference>
<evidence type="ECO:0000313" key="10">
    <source>
        <dbReference type="EMBL" id="OHT44287.1"/>
    </source>
</evidence>
<dbReference type="PANTHER" id="PTHR30607">
    <property type="entry name" value="POTASSIUM-TRANSPORTING ATPASE A CHAIN"/>
    <property type="match status" value="1"/>
</dbReference>
<comment type="caution">
    <text evidence="10">The sequence shown here is derived from an EMBL/GenBank/DDBJ whole genome shotgun (WGS) entry which is preliminary data.</text>
</comment>
<dbReference type="AlphaFoldDB" id="A0A1S1J115"/>
<feature type="transmembrane region" description="Helical" evidence="9">
    <location>
        <begin position="67"/>
        <end position="85"/>
    </location>
</feature>
<evidence type="ECO:0000256" key="5">
    <source>
        <dbReference type="ARBA" id="ARBA00022958"/>
    </source>
</evidence>
<evidence type="ECO:0000256" key="9">
    <source>
        <dbReference type="HAMAP-Rule" id="MF_00275"/>
    </source>
</evidence>
<comment type="subcellular location">
    <subcellularLocation>
        <location evidence="9">Cell membrane</location>
        <topology evidence="9">Multi-pass membrane protein</topology>
    </subcellularLocation>
</comment>
<reference evidence="12" key="1">
    <citation type="submission" date="2016-09" db="EMBL/GenBank/DDBJ databases">
        <authorList>
            <person name="Chen S."/>
            <person name="Walker E."/>
        </authorList>
    </citation>
    <scope>NUCLEOTIDE SEQUENCE [LARGE SCALE GENOMIC DNA]</scope>
    <source>
        <strain evidence="12">MSU</strain>
    </source>
</reference>
<comment type="function">
    <text evidence="9">Part of the high-affinity ATP-driven potassium transport (or Kdp) system, which catalyzes the hydrolysis of ATP coupled with the electrogenic transport of potassium into the cytoplasm. This subunit binds the extracellular potassium ions and delivers the ions to the membrane domain of KdpB through an intramembrane tunnel.</text>
</comment>
<reference evidence="11 13" key="3">
    <citation type="submission" date="2016-11" db="EMBL/GenBank/DDBJ databases">
        <title>Whole genomes of Flavobacteriaceae.</title>
        <authorList>
            <person name="Stine C."/>
            <person name="Li C."/>
            <person name="Tadesse D."/>
        </authorList>
    </citation>
    <scope>NUCLEOTIDE SEQUENCE [LARGE SCALE GENOMIC DNA]</scope>
    <source>
        <strain evidence="11 13">ATCC BAA-2541</strain>
    </source>
</reference>
<evidence type="ECO:0000256" key="3">
    <source>
        <dbReference type="ARBA" id="ARBA00022538"/>
    </source>
</evidence>
<evidence type="ECO:0000256" key="6">
    <source>
        <dbReference type="ARBA" id="ARBA00022989"/>
    </source>
</evidence>
<evidence type="ECO:0000313" key="11">
    <source>
        <dbReference type="EMBL" id="OXB20364.1"/>
    </source>
</evidence>
<dbReference type="InterPro" id="IPR004623">
    <property type="entry name" value="KdpA"/>
</dbReference>
<feature type="transmembrane region" description="Helical" evidence="9">
    <location>
        <begin position="6"/>
        <end position="23"/>
    </location>
</feature>
<organism evidence="10 12">
    <name type="scientific">Flavobacterium tructae</name>
    <dbReference type="NCBI Taxonomy" id="1114873"/>
    <lineage>
        <taxon>Bacteria</taxon>
        <taxon>Pseudomonadati</taxon>
        <taxon>Bacteroidota</taxon>
        <taxon>Flavobacteriia</taxon>
        <taxon>Flavobacteriales</taxon>
        <taxon>Flavobacteriaceae</taxon>
        <taxon>Flavobacterium</taxon>
    </lineage>
</organism>
<evidence type="ECO:0000256" key="4">
    <source>
        <dbReference type="ARBA" id="ARBA00022692"/>
    </source>
</evidence>
<dbReference type="STRING" id="1278819.BHE19_14210"/>
<feature type="transmembrane region" description="Helical" evidence="9">
    <location>
        <begin position="251"/>
        <end position="272"/>
    </location>
</feature>
<evidence type="ECO:0000256" key="8">
    <source>
        <dbReference type="ARBA" id="ARBA00023136"/>
    </source>
</evidence>
<dbReference type="EMBL" id="MIKE01000025">
    <property type="protein sequence ID" value="OHT44287.1"/>
    <property type="molecule type" value="Genomic_DNA"/>
</dbReference>
<dbReference type="GO" id="GO:0008556">
    <property type="term" value="F:P-type potassium transmembrane transporter activity"/>
    <property type="evidence" value="ECO:0007669"/>
    <property type="project" value="InterPro"/>
</dbReference>
<feature type="transmembrane region" description="Helical" evidence="9">
    <location>
        <begin position="536"/>
        <end position="556"/>
    </location>
</feature>
<name>A0A1S1J115_9FLAO</name>
<dbReference type="Proteomes" id="UP000180252">
    <property type="component" value="Unassembled WGS sequence"/>
</dbReference>
<keyword evidence="13" id="KW-1185">Reference proteome</keyword>
<gene>
    <name evidence="9" type="primary">kdpA</name>
    <name evidence="11" type="ORF">B0A71_07785</name>
    <name evidence="10" type="ORF">BHE19_14210</name>
</gene>
<evidence type="ECO:0000256" key="7">
    <source>
        <dbReference type="ARBA" id="ARBA00023065"/>
    </source>
</evidence>
<evidence type="ECO:0000313" key="13">
    <source>
        <dbReference type="Proteomes" id="UP000198319"/>
    </source>
</evidence>
<proteinExistence type="inferred from homology"/>
<evidence type="ECO:0000256" key="1">
    <source>
        <dbReference type="ARBA" id="ARBA00022448"/>
    </source>
</evidence>
<keyword evidence="6 9" id="KW-1133">Transmembrane helix</keyword>
<dbReference type="PIRSF" id="PIRSF001294">
    <property type="entry name" value="K_ATPaseA"/>
    <property type="match status" value="1"/>
</dbReference>